<protein>
    <submittedName>
        <fullName evidence="1">Uncharacterized protein</fullName>
    </submittedName>
</protein>
<dbReference type="Proteomes" id="UP001157125">
    <property type="component" value="Unassembled WGS sequence"/>
</dbReference>
<sequence>MLAGMRAPGILVNAVYTHHEEVLRAAQHLYSDLEVRPADVMARLAELAAPHADDVPRTDALAAKATAALASVDVDAVVKVLPDASVASLYVADADVLTRADLQRASEIASGPWAATLRAAGARVDQVRSRTGEVVTRAQVCLNWASPVVQHLAAIADGEVAARAIRLLYVQALLDGRRPLTERDRALMTQSLDDLITLSVGLTTPGDPA</sequence>
<gene>
    <name evidence="1" type="ORF">GCM10025876_15190</name>
</gene>
<reference evidence="2" key="1">
    <citation type="journal article" date="2019" name="Int. J. Syst. Evol. Microbiol.">
        <title>The Global Catalogue of Microorganisms (GCM) 10K type strain sequencing project: providing services to taxonomists for standard genome sequencing and annotation.</title>
        <authorList>
            <consortium name="The Broad Institute Genomics Platform"/>
            <consortium name="The Broad Institute Genome Sequencing Center for Infectious Disease"/>
            <person name="Wu L."/>
            <person name="Ma J."/>
        </authorList>
    </citation>
    <scope>NUCLEOTIDE SEQUENCE [LARGE SCALE GENOMIC DNA]</scope>
    <source>
        <strain evidence="2">NBRC 112299</strain>
    </source>
</reference>
<accession>A0ABQ6IC50</accession>
<evidence type="ECO:0000313" key="2">
    <source>
        <dbReference type="Proteomes" id="UP001157125"/>
    </source>
</evidence>
<comment type="caution">
    <text evidence="1">The sequence shown here is derived from an EMBL/GenBank/DDBJ whole genome shotgun (WGS) entry which is preliminary data.</text>
</comment>
<dbReference type="RefSeq" id="WP_284327905.1">
    <property type="nucleotide sequence ID" value="NZ_BSUN01000001.1"/>
</dbReference>
<organism evidence="1 2">
    <name type="scientific">Demequina litorisediminis</name>
    <dbReference type="NCBI Taxonomy" id="1849022"/>
    <lineage>
        <taxon>Bacteria</taxon>
        <taxon>Bacillati</taxon>
        <taxon>Actinomycetota</taxon>
        <taxon>Actinomycetes</taxon>
        <taxon>Micrococcales</taxon>
        <taxon>Demequinaceae</taxon>
        <taxon>Demequina</taxon>
    </lineage>
</organism>
<dbReference type="EMBL" id="BSUN01000001">
    <property type="protein sequence ID" value="GMA35315.1"/>
    <property type="molecule type" value="Genomic_DNA"/>
</dbReference>
<name>A0ABQ6IC50_9MICO</name>
<keyword evidence="2" id="KW-1185">Reference proteome</keyword>
<proteinExistence type="predicted"/>
<evidence type="ECO:0000313" key="1">
    <source>
        <dbReference type="EMBL" id="GMA35315.1"/>
    </source>
</evidence>